<feature type="transmembrane region" description="Helical" evidence="1">
    <location>
        <begin position="101"/>
        <end position="125"/>
    </location>
</feature>
<keyword evidence="1" id="KW-1133">Transmembrane helix</keyword>
<evidence type="ECO:0000256" key="1">
    <source>
        <dbReference type="SAM" id="Phobius"/>
    </source>
</evidence>
<name>A0A1M4VZI7_9GAMM</name>
<dbReference type="Proteomes" id="UP000184170">
    <property type="component" value="Unassembled WGS sequence"/>
</dbReference>
<evidence type="ECO:0000313" key="3">
    <source>
        <dbReference type="Proteomes" id="UP000184170"/>
    </source>
</evidence>
<keyword evidence="1" id="KW-0812">Transmembrane</keyword>
<keyword evidence="3" id="KW-1185">Reference proteome</keyword>
<sequence>MDKFEQRNPNTLSDSVLHGKEVDFGDPDFDQWLSKQLQFNEPYLDNDGFCERVMQQLPAPTKRAERRATRAQYAAVVAASAIVVWQFPFGELLSGVVQQSISLYSLVGLGALASLAAMTGGILAARR</sequence>
<dbReference type="EMBL" id="FQVA01000001">
    <property type="protein sequence ID" value="SHE74367.1"/>
    <property type="molecule type" value="Genomic_DNA"/>
</dbReference>
<accession>A0A1M4VZI7</accession>
<dbReference type="AlphaFoldDB" id="A0A1M4VZI7"/>
<keyword evidence="1" id="KW-0472">Membrane</keyword>
<proteinExistence type="predicted"/>
<gene>
    <name evidence="2" type="ORF">SAMN04487965_0555</name>
</gene>
<dbReference type="OrthoDB" id="5733264at2"/>
<dbReference type="STRING" id="494016.SAMN04487965_0555"/>
<protein>
    <submittedName>
        <fullName evidence="2">Uncharacterized protein</fullName>
    </submittedName>
</protein>
<evidence type="ECO:0000313" key="2">
    <source>
        <dbReference type="EMBL" id="SHE74367.1"/>
    </source>
</evidence>
<reference evidence="3" key="1">
    <citation type="submission" date="2016-11" db="EMBL/GenBank/DDBJ databases">
        <authorList>
            <person name="Varghese N."/>
            <person name="Submissions S."/>
        </authorList>
    </citation>
    <scope>NUCLEOTIDE SEQUENCE [LARGE SCALE GENOMIC DNA]</scope>
    <source>
        <strain evidence="3">CGMCC 1.7063</strain>
    </source>
</reference>
<feature type="transmembrane region" description="Helical" evidence="1">
    <location>
        <begin position="71"/>
        <end position="89"/>
    </location>
</feature>
<dbReference type="RefSeq" id="WP_073271204.1">
    <property type="nucleotide sequence ID" value="NZ_FQVA01000001.1"/>
</dbReference>
<organism evidence="2 3">
    <name type="scientific">Microbulbifer donghaiensis</name>
    <dbReference type="NCBI Taxonomy" id="494016"/>
    <lineage>
        <taxon>Bacteria</taxon>
        <taxon>Pseudomonadati</taxon>
        <taxon>Pseudomonadota</taxon>
        <taxon>Gammaproteobacteria</taxon>
        <taxon>Cellvibrionales</taxon>
        <taxon>Microbulbiferaceae</taxon>
        <taxon>Microbulbifer</taxon>
    </lineage>
</organism>